<sequence length="152" mass="16247">MLSHALVASASEQSICNQTDKGYFLSGTITTSAKFQSASQTIQGVQISHTILYMHNDVDGRNYQVALDNVFATDYVKNSTSMPPSLAALKAGGRIEVCGAKYSDGTGVHWAHTNCGDVPTTSAPNGFVKKISSTGTIGSNLERSQAYCYLWN</sequence>
<evidence type="ECO:0000313" key="2">
    <source>
        <dbReference type="Proteomes" id="UP000298438"/>
    </source>
</evidence>
<keyword evidence="2" id="KW-1185">Reference proteome</keyword>
<protein>
    <submittedName>
        <fullName evidence="1">Uncharacterized protein</fullName>
    </submittedName>
</protein>
<comment type="caution">
    <text evidence="1">The sequence shown here is derived from an EMBL/GenBank/DDBJ whole genome shotgun (WGS) entry which is preliminary data.</text>
</comment>
<organism evidence="1 2">
    <name type="scientific">Zemynaea arenosa</name>
    <dbReference type="NCBI Taxonomy" id="2561931"/>
    <lineage>
        <taxon>Bacteria</taxon>
        <taxon>Pseudomonadati</taxon>
        <taxon>Pseudomonadota</taxon>
        <taxon>Betaproteobacteria</taxon>
        <taxon>Burkholderiales</taxon>
        <taxon>Oxalobacteraceae</taxon>
        <taxon>Telluria group</taxon>
        <taxon>Zemynaea</taxon>
    </lineage>
</organism>
<dbReference type="Proteomes" id="UP000298438">
    <property type="component" value="Unassembled WGS sequence"/>
</dbReference>
<dbReference type="EMBL" id="SPVF01000205">
    <property type="protein sequence ID" value="TFW16652.1"/>
    <property type="molecule type" value="Genomic_DNA"/>
</dbReference>
<reference evidence="1 2" key="1">
    <citation type="submission" date="2019-03" db="EMBL/GenBank/DDBJ databases">
        <title>Draft Genome Sequence of Massilia arenosa sp. nov., a Novel Massilia Species Isolated from a Sandy-loam Maize Soil.</title>
        <authorList>
            <person name="Raths R."/>
            <person name="Peta V."/>
            <person name="Bucking H."/>
        </authorList>
    </citation>
    <scope>NUCLEOTIDE SEQUENCE [LARGE SCALE GENOMIC DNA]</scope>
    <source>
        <strain evidence="1 2">MC02</strain>
    </source>
</reference>
<gene>
    <name evidence="1" type="ORF">E4L96_15945</name>
</gene>
<accession>A0A4Y9S538</accession>
<proteinExistence type="predicted"/>
<dbReference type="AlphaFoldDB" id="A0A4Y9S538"/>
<name>A0A4Y9S538_9BURK</name>
<dbReference type="OrthoDB" id="8635725at2"/>
<evidence type="ECO:0000313" key="1">
    <source>
        <dbReference type="EMBL" id="TFW16652.1"/>
    </source>
</evidence>